<evidence type="ECO:0000259" key="1">
    <source>
        <dbReference type="Pfam" id="PF06159"/>
    </source>
</evidence>
<dbReference type="OrthoDB" id="10250284at2759"/>
<accession>F2U2B0</accession>
<sequence length="355" mass="40055">MDATPRAHPLTLRVMQLAKPGFARHDPVGYDEEGLALTRNVLHAENPRHYAPANVTEALQLPSSQGKVYLGESFSAFINICNDGHDVVTNVSLKVEMQTASQRHTSLADPESCRASKLERTQTLQTTIRHEIRSLGTHALLCAVSYTLLNGERRTFRKSFNFEVNQPLDVIPHCTTIQNTIVLEVQVKNQMPHPIHFQSIKFTPQSAFAVQDCNATLCQDGKTRSVFHGFQSVEPKESRSYLYKLTPAEGQYFEFRRRKAIGKLDVMWRSSMGEFGHLQTSQLERPVPPVHDLELHATNAPSAVTVGAPFEVECDVINFRDVKVDASLNFDLQQVKNSTLRKSYDIILEKSRIRM</sequence>
<reference evidence="3" key="1">
    <citation type="submission" date="2009-08" db="EMBL/GenBank/DDBJ databases">
        <title>Annotation of Salpingoeca rosetta.</title>
        <authorList>
            <consortium name="The Broad Institute Genome Sequencing Platform"/>
            <person name="Russ C."/>
            <person name="Cuomo C."/>
            <person name="Burger G."/>
            <person name="Gray M.W."/>
            <person name="Holland P.W.H."/>
            <person name="King N."/>
            <person name="Lang F.B.F."/>
            <person name="Roger A.J."/>
            <person name="Ruiz-Trillo I."/>
            <person name="Young S.K."/>
            <person name="Zeng Q."/>
            <person name="Gargeya S."/>
            <person name="Alvarado L."/>
            <person name="Berlin A."/>
            <person name="Chapman S.B."/>
            <person name="Chen Z."/>
            <person name="Freedman E."/>
            <person name="Gellesch M."/>
            <person name="Goldberg J."/>
            <person name="Griggs A."/>
            <person name="Gujja S."/>
            <person name="Heilman E."/>
            <person name="Heiman D."/>
            <person name="Howarth C."/>
            <person name="Mehta T."/>
            <person name="Neiman D."/>
            <person name="Pearson M."/>
            <person name="Roberts A."/>
            <person name="Saif S."/>
            <person name="Shea T."/>
            <person name="Shenoy N."/>
            <person name="Sisk P."/>
            <person name="Stolte C."/>
            <person name="Sykes S."/>
            <person name="White J."/>
            <person name="Yandava C."/>
            <person name="Haas B."/>
            <person name="Nusbaum C."/>
            <person name="Birren B."/>
        </authorList>
    </citation>
    <scope>NUCLEOTIDE SEQUENCE</scope>
    <source>
        <strain evidence="3">ATCC 50818</strain>
    </source>
</reference>
<dbReference type="eggNOG" id="KOG2625">
    <property type="taxonomic scope" value="Eukaryota"/>
</dbReference>
<dbReference type="GeneID" id="16077558"/>
<evidence type="ECO:0000313" key="4">
    <source>
        <dbReference type="Proteomes" id="UP000007799"/>
    </source>
</evidence>
<protein>
    <recommendedName>
        <fullName evidence="5">Trafficking protein particle complex subunit 13</fullName>
    </recommendedName>
</protein>
<dbReference type="Proteomes" id="UP000007799">
    <property type="component" value="Unassembled WGS sequence"/>
</dbReference>
<dbReference type="RefSeq" id="XP_004996966.1">
    <property type="nucleotide sequence ID" value="XM_004996909.1"/>
</dbReference>
<feature type="domain" description="Trafficking protein particle complex subunit 13 middle" evidence="2">
    <location>
        <begin position="178"/>
        <end position="288"/>
    </location>
</feature>
<organism evidence="3 4">
    <name type="scientific">Salpingoeca rosetta (strain ATCC 50818 / BSB-021)</name>
    <dbReference type="NCBI Taxonomy" id="946362"/>
    <lineage>
        <taxon>Eukaryota</taxon>
        <taxon>Choanoflagellata</taxon>
        <taxon>Craspedida</taxon>
        <taxon>Salpingoecidae</taxon>
        <taxon>Salpingoeca</taxon>
    </lineage>
</organism>
<dbReference type="Pfam" id="PF06159">
    <property type="entry name" value="TRAPPC13_N"/>
    <property type="match status" value="1"/>
</dbReference>
<dbReference type="GO" id="GO:1990072">
    <property type="term" value="C:TRAPPIII protein complex"/>
    <property type="evidence" value="ECO:0007669"/>
    <property type="project" value="TreeGrafter"/>
</dbReference>
<dbReference type="Pfam" id="PF23647">
    <property type="entry name" value="TRAPPC13_M"/>
    <property type="match status" value="1"/>
</dbReference>
<feature type="domain" description="Trafficking protein particle complex subunit 13 N-terminal" evidence="1">
    <location>
        <begin position="8"/>
        <end position="164"/>
    </location>
</feature>
<dbReference type="InterPro" id="IPR055427">
    <property type="entry name" value="TRAPPC13_N"/>
</dbReference>
<evidence type="ECO:0000259" key="2">
    <source>
        <dbReference type="Pfam" id="PF23647"/>
    </source>
</evidence>
<dbReference type="FunCoup" id="F2U2B0">
    <property type="interactions" value="1039"/>
</dbReference>
<dbReference type="STRING" id="946362.F2U2B0"/>
<dbReference type="AlphaFoldDB" id="F2U2B0"/>
<dbReference type="EMBL" id="GL832959">
    <property type="protein sequence ID" value="EGD81762.1"/>
    <property type="molecule type" value="Genomic_DNA"/>
</dbReference>
<dbReference type="InterPro" id="IPR010378">
    <property type="entry name" value="TRAPPC13"/>
</dbReference>
<keyword evidence="4" id="KW-1185">Reference proteome</keyword>
<dbReference type="PANTHER" id="PTHR13134">
    <property type="entry name" value="TRAFFICKING PROTEIN PARTICLE COMPLEX SUBUNIT 13"/>
    <property type="match status" value="1"/>
</dbReference>
<evidence type="ECO:0000313" key="3">
    <source>
        <dbReference type="EMBL" id="EGD81762.1"/>
    </source>
</evidence>
<dbReference type="OMA" id="YLCVHNG"/>
<evidence type="ECO:0008006" key="5">
    <source>
        <dbReference type="Google" id="ProtNLM"/>
    </source>
</evidence>
<gene>
    <name evidence="3" type="ORF">PTSG_02475</name>
</gene>
<dbReference type="KEGG" id="sre:PTSG_02475"/>
<proteinExistence type="predicted"/>
<dbReference type="InterPro" id="IPR055429">
    <property type="entry name" value="TRAPPC13_M"/>
</dbReference>
<dbReference type="InParanoid" id="F2U2B0"/>
<name>F2U2B0_SALR5</name>
<dbReference type="PANTHER" id="PTHR13134:SF3">
    <property type="entry name" value="TRAFFICKING PROTEIN PARTICLE COMPLEX SUBUNIT 13"/>
    <property type="match status" value="1"/>
</dbReference>